<dbReference type="SMART" id="SM00679">
    <property type="entry name" value="CTNS"/>
    <property type="match status" value="1"/>
</dbReference>
<dbReference type="FunFam" id="1.20.1280.290:FF:000019">
    <property type="entry name" value="PQ-loop repeat family protein / transmembrane family protein"/>
    <property type="match status" value="1"/>
</dbReference>
<name>A0A9Q0FVF2_9ROSI</name>
<sequence>MPICQAQSHCSQWARTYLKYCLCSVKDGFSLSLGAISVVSWGVAEVPQIITNYREKSTEGLSIAFLVTWIIGDLFNLFGCLLEPATLPTQYYMAMLYTATTSILTAQTIYYAHIYQRLKSNKWWSKASIPDQTTEGRKISLGYSEPGSQAEDTDICRNGSNGFDKRNNLSSPIPFPVHHRSGSPGRELYYV</sequence>
<keyword evidence="7" id="KW-1185">Reference proteome</keyword>
<proteinExistence type="predicted"/>
<feature type="transmembrane region" description="Helical" evidence="5">
    <location>
        <begin position="91"/>
        <end position="112"/>
    </location>
</feature>
<keyword evidence="3 5" id="KW-1133">Transmembrane helix</keyword>
<evidence type="ECO:0000313" key="6">
    <source>
        <dbReference type="EMBL" id="KAJ4837365.1"/>
    </source>
</evidence>
<dbReference type="PANTHER" id="PTHR16201:SF44">
    <property type="entry name" value="SEVEN TRANSMEMBRANE PROTEIN 1"/>
    <property type="match status" value="1"/>
</dbReference>
<gene>
    <name evidence="6" type="ORF">Tsubulata_008355</name>
</gene>
<comment type="caution">
    <text evidence="6">The sequence shown here is derived from an EMBL/GenBank/DDBJ whole genome shotgun (WGS) entry which is preliminary data.</text>
</comment>
<dbReference type="Gene3D" id="1.20.1280.290">
    <property type="match status" value="1"/>
</dbReference>
<dbReference type="Proteomes" id="UP001141552">
    <property type="component" value="Unassembled WGS sequence"/>
</dbReference>
<protein>
    <submittedName>
        <fullName evidence="6">Uncharacterized protein</fullName>
    </submittedName>
</protein>
<dbReference type="PANTHER" id="PTHR16201">
    <property type="entry name" value="SEVEN TRANSMEMBRANE PROTEIN 1-RELATED"/>
    <property type="match status" value="1"/>
</dbReference>
<accession>A0A9Q0FVF2</accession>
<dbReference type="InterPro" id="IPR006603">
    <property type="entry name" value="PQ-loop_rpt"/>
</dbReference>
<evidence type="ECO:0000313" key="7">
    <source>
        <dbReference type="Proteomes" id="UP001141552"/>
    </source>
</evidence>
<reference evidence="6" key="1">
    <citation type="submission" date="2022-02" db="EMBL/GenBank/DDBJ databases">
        <authorList>
            <person name="Henning P.M."/>
            <person name="McCubbin A.G."/>
            <person name="Shore J.S."/>
        </authorList>
    </citation>
    <scope>NUCLEOTIDE SEQUENCE</scope>
    <source>
        <strain evidence="6">F60SS</strain>
        <tissue evidence="6">Leaves</tissue>
    </source>
</reference>
<dbReference type="GO" id="GO:0016020">
    <property type="term" value="C:membrane"/>
    <property type="evidence" value="ECO:0007669"/>
    <property type="project" value="UniProtKB-SubCell"/>
</dbReference>
<organism evidence="6 7">
    <name type="scientific">Turnera subulata</name>
    <dbReference type="NCBI Taxonomy" id="218843"/>
    <lineage>
        <taxon>Eukaryota</taxon>
        <taxon>Viridiplantae</taxon>
        <taxon>Streptophyta</taxon>
        <taxon>Embryophyta</taxon>
        <taxon>Tracheophyta</taxon>
        <taxon>Spermatophyta</taxon>
        <taxon>Magnoliopsida</taxon>
        <taxon>eudicotyledons</taxon>
        <taxon>Gunneridae</taxon>
        <taxon>Pentapetalae</taxon>
        <taxon>rosids</taxon>
        <taxon>fabids</taxon>
        <taxon>Malpighiales</taxon>
        <taxon>Passifloraceae</taxon>
        <taxon>Turnera</taxon>
    </lineage>
</organism>
<evidence type="ECO:0000256" key="1">
    <source>
        <dbReference type="ARBA" id="ARBA00004141"/>
    </source>
</evidence>
<reference evidence="6" key="2">
    <citation type="journal article" date="2023" name="Plants (Basel)">
        <title>Annotation of the Turnera subulata (Passifloraceae) Draft Genome Reveals the S-Locus Evolved after the Divergence of Turneroideae from Passifloroideae in a Stepwise Manner.</title>
        <authorList>
            <person name="Henning P.M."/>
            <person name="Roalson E.H."/>
            <person name="Mir W."/>
            <person name="McCubbin A.G."/>
            <person name="Shore J.S."/>
        </authorList>
    </citation>
    <scope>NUCLEOTIDE SEQUENCE</scope>
    <source>
        <strain evidence="6">F60SS</strain>
    </source>
</reference>
<evidence type="ECO:0000256" key="3">
    <source>
        <dbReference type="ARBA" id="ARBA00022989"/>
    </source>
</evidence>
<comment type="subcellular location">
    <subcellularLocation>
        <location evidence="1">Membrane</location>
        <topology evidence="1">Multi-pass membrane protein</topology>
    </subcellularLocation>
</comment>
<feature type="transmembrane region" description="Helical" evidence="5">
    <location>
        <begin position="60"/>
        <end position="79"/>
    </location>
</feature>
<dbReference type="EMBL" id="JAKUCV010003857">
    <property type="protein sequence ID" value="KAJ4837365.1"/>
    <property type="molecule type" value="Genomic_DNA"/>
</dbReference>
<evidence type="ECO:0000256" key="4">
    <source>
        <dbReference type="ARBA" id="ARBA00023136"/>
    </source>
</evidence>
<evidence type="ECO:0000256" key="5">
    <source>
        <dbReference type="SAM" id="Phobius"/>
    </source>
</evidence>
<keyword evidence="4 5" id="KW-0472">Membrane</keyword>
<dbReference type="Pfam" id="PF04193">
    <property type="entry name" value="PQ-loop"/>
    <property type="match status" value="1"/>
</dbReference>
<evidence type="ECO:0000256" key="2">
    <source>
        <dbReference type="ARBA" id="ARBA00022692"/>
    </source>
</evidence>
<dbReference type="AlphaFoldDB" id="A0A9Q0FVF2"/>
<keyword evidence="2 5" id="KW-0812">Transmembrane</keyword>
<dbReference type="InterPro" id="IPR051415">
    <property type="entry name" value="LAAT-1"/>
</dbReference>
<dbReference type="OrthoDB" id="8048523at2759"/>